<dbReference type="AlphaFoldDB" id="A0A8X6VP58"/>
<sequence>MGTYQLLKMRQRYSGYCQEQLQKQKWVQVTEIQFVWLVLLKMWKARGQSFESEECGCEQLTHFCSRLQSVEACPTDAHLEHVNYPRREVFECPNLWHLKQRREFAISSMFRLGKTRPLSGYSSIGSISTRKHLRSGVPPPTTESNKRGSVPVICNVSSGTPKRGITSRLTGAGSLLPEVYSEAWVKFISRTPFSSLRNAAHGKQAGWLTNGVNRTQIKQHNQNIEINLRKETKLTQYKI</sequence>
<proteinExistence type="predicted"/>
<name>A0A8X6VP58_TRICX</name>
<gene>
    <name evidence="2" type="ORF">TNCV_3991681</name>
</gene>
<keyword evidence="3" id="KW-1185">Reference proteome</keyword>
<organism evidence="2 3">
    <name type="scientific">Trichonephila clavipes</name>
    <name type="common">Golden silk orbweaver</name>
    <name type="synonym">Nephila clavipes</name>
    <dbReference type="NCBI Taxonomy" id="2585209"/>
    <lineage>
        <taxon>Eukaryota</taxon>
        <taxon>Metazoa</taxon>
        <taxon>Ecdysozoa</taxon>
        <taxon>Arthropoda</taxon>
        <taxon>Chelicerata</taxon>
        <taxon>Arachnida</taxon>
        <taxon>Araneae</taxon>
        <taxon>Araneomorphae</taxon>
        <taxon>Entelegynae</taxon>
        <taxon>Araneoidea</taxon>
        <taxon>Nephilidae</taxon>
        <taxon>Trichonephila</taxon>
    </lineage>
</organism>
<dbReference type="EMBL" id="BMAU01021357">
    <property type="protein sequence ID" value="GFY21124.1"/>
    <property type="molecule type" value="Genomic_DNA"/>
</dbReference>
<feature type="region of interest" description="Disordered" evidence="1">
    <location>
        <begin position="130"/>
        <end position="150"/>
    </location>
</feature>
<evidence type="ECO:0000256" key="1">
    <source>
        <dbReference type="SAM" id="MobiDB-lite"/>
    </source>
</evidence>
<reference evidence="2" key="1">
    <citation type="submission" date="2020-08" db="EMBL/GenBank/DDBJ databases">
        <title>Multicomponent nature underlies the extraordinary mechanical properties of spider dragline silk.</title>
        <authorList>
            <person name="Kono N."/>
            <person name="Nakamura H."/>
            <person name="Mori M."/>
            <person name="Yoshida Y."/>
            <person name="Ohtoshi R."/>
            <person name="Malay A.D."/>
            <person name="Moran D.A.P."/>
            <person name="Tomita M."/>
            <person name="Numata K."/>
            <person name="Arakawa K."/>
        </authorList>
    </citation>
    <scope>NUCLEOTIDE SEQUENCE</scope>
</reference>
<evidence type="ECO:0000313" key="2">
    <source>
        <dbReference type="EMBL" id="GFY21124.1"/>
    </source>
</evidence>
<comment type="caution">
    <text evidence="2">The sequence shown here is derived from an EMBL/GenBank/DDBJ whole genome shotgun (WGS) entry which is preliminary data.</text>
</comment>
<evidence type="ECO:0000313" key="3">
    <source>
        <dbReference type="Proteomes" id="UP000887159"/>
    </source>
</evidence>
<dbReference type="Proteomes" id="UP000887159">
    <property type="component" value="Unassembled WGS sequence"/>
</dbReference>
<protein>
    <submittedName>
        <fullName evidence="2">Uncharacterized protein</fullName>
    </submittedName>
</protein>
<accession>A0A8X6VP58</accession>